<organism evidence="1 2">
    <name type="scientific">Mesorhizobium denitrificans</name>
    <dbReference type="NCBI Taxonomy" id="2294114"/>
    <lineage>
        <taxon>Bacteria</taxon>
        <taxon>Pseudomonadati</taxon>
        <taxon>Pseudomonadota</taxon>
        <taxon>Alphaproteobacteria</taxon>
        <taxon>Hyphomicrobiales</taxon>
        <taxon>Phyllobacteriaceae</taxon>
        <taxon>Mesorhizobium</taxon>
    </lineage>
</organism>
<comment type="caution">
    <text evidence="1">The sequence shown here is derived from an EMBL/GenBank/DDBJ whole genome shotgun (WGS) entry which is preliminary data.</text>
</comment>
<protein>
    <submittedName>
        <fullName evidence="1">ISKra4 family transposase</fullName>
    </submittedName>
</protein>
<dbReference type="RefSeq" id="WP_116625464.1">
    <property type="nucleotide sequence ID" value="NZ_QURN01000017.1"/>
</dbReference>
<evidence type="ECO:0000313" key="1">
    <source>
        <dbReference type="EMBL" id="RFC64809.1"/>
    </source>
</evidence>
<dbReference type="Proteomes" id="UP000262379">
    <property type="component" value="Unassembled WGS sequence"/>
</dbReference>
<dbReference type="EMBL" id="QURN01000017">
    <property type="protein sequence ID" value="RFC64809.1"/>
    <property type="molecule type" value="Genomic_DNA"/>
</dbReference>
<evidence type="ECO:0000313" key="2">
    <source>
        <dbReference type="Proteomes" id="UP000262379"/>
    </source>
</evidence>
<gene>
    <name evidence="1" type="ORF">DY251_18795</name>
</gene>
<keyword evidence="2" id="KW-1185">Reference proteome</keyword>
<sequence>MKIEIKLRIAATDDGFCEEEILSLDKPHDRLEAIGLSLAEAKGVLGRLQEHIIAAQAATLAAERRCCAQCGRAQPSKGRAVIRFRTPFGDVPISSPRLHRCACDAGKSKTFSPLTEFFSEHVAPELLYLETKWASLVSFGVTVDLLKDVLPVGSTLNAETVRNHLHRTAARAEAELGEERPSFVEGFPPMWAKLPIPEGPIVVGIDGGYVRARDGTQSHFEVMVGKSIPEDRDNRYFGLVQSHDDKPRRRLHEVLLEQGLQMNQDITFLTDGGDSVRNMAVAMSPCAEHVLDWFHITMRLTVLGQYAKGLAHHNPREAEDAARELKRIKGYLWNGNHRRALPCIEWLVDDLDVVETDYPSMKAFRKAADEFNTYIANNAGMIPNYAERRRYGERVSTGFVESTVNVVVGKRFSKRQQMRWSKEGAHLLLQTRTRVLDGTLRGKFEQWYPGLSGNKSASQLETAMAA</sequence>
<dbReference type="NCBIfam" id="NF033572">
    <property type="entry name" value="transpos_ISKra4"/>
    <property type="match status" value="1"/>
</dbReference>
<dbReference type="AlphaFoldDB" id="A0A371X6F1"/>
<accession>A0A371X6F1</accession>
<proteinExistence type="predicted"/>
<name>A0A371X6F1_9HYPH</name>
<reference evidence="2" key="1">
    <citation type="submission" date="2018-08" db="EMBL/GenBank/DDBJ databases">
        <authorList>
            <person name="Im W.T."/>
        </authorList>
    </citation>
    <scope>NUCLEOTIDE SEQUENCE [LARGE SCALE GENOMIC DNA]</scope>
    <source>
        <strain evidence="2">LA-28</strain>
    </source>
</reference>